<name>A0A151QSS4_CAJCA</name>
<feature type="domain" description="DCD" evidence="1">
    <location>
        <begin position="1"/>
        <end position="104"/>
    </location>
</feature>
<dbReference type="EMBL" id="KQ484903">
    <property type="protein sequence ID" value="KYP33373.1"/>
    <property type="molecule type" value="Genomic_DNA"/>
</dbReference>
<dbReference type="Proteomes" id="UP000075243">
    <property type="component" value="Unassembled WGS sequence"/>
</dbReference>
<evidence type="ECO:0000259" key="1">
    <source>
        <dbReference type="PROSITE" id="PS51222"/>
    </source>
</evidence>
<evidence type="ECO:0000313" key="2">
    <source>
        <dbReference type="EMBL" id="KYP33373.1"/>
    </source>
</evidence>
<reference evidence="2" key="1">
    <citation type="journal article" date="2012" name="Nat. Biotechnol.">
        <title>Draft genome sequence of pigeonpea (Cajanus cajan), an orphan legume crop of resource-poor farmers.</title>
        <authorList>
            <person name="Varshney R.K."/>
            <person name="Chen W."/>
            <person name="Li Y."/>
            <person name="Bharti A.K."/>
            <person name="Saxena R.K."/>
            <person name="Schlueter J.A."/>
            <person name="Donoghue M.T."/>
            <person name="Azam S."/>
            <person name="Fan G."/>
            <person name="Whaley A.M."/>
            <person name="Farmer A.D."/>
            <person name="Sheridan J."/>
            <person name="Iwata A."/>
            <person name="Tuteja R."/>
            <person name="Penmetsa R.V."/>
            <person name="Wu W."/>
            <person name="Upadhyaya H.D."/>
            <person name="Yang S.P."/>
            <person name="Shah T."/>
            <person name="Saxena K.B."/>
            <person name="Michael T."/>
            <person name="McCombie W.R."/>
            <person name="Yang B."/>
            <person name="Zhang G."/>
            <person name="Yang H."/>
            <person name="Wang J."/>
            <person name="Spillane C."/>
            <person name="Cook D.R."/>
            <person name="May G.D."/>
            <person name="Xu X."/>
            <person name="Jackson S.A."/>
        </authorList>
    </citation>
    <scope>NUCLEOTIDE SEQUENCE [LARGE SCALE GENOMIC DNA]</scope>
</reference>
<dbReference type="AlphaFoldDB" id="A0A151QSS4"/>
<proteinExistence type="predicted"/>
<dbReference type="SMART" id="SM00767">
    <property type="entry name" value="DCD"/>
    <property type="match status" value="1"/>
</dbReference>
<keyword evidence="3" id="KW-1185">Reference proteome</keyword>
<sequence>MGFSDKHNNANGKDPDFGAIFISNSDTKRESFRRGLFGLLSTEIQFVEKVKAGMIVKFDIIWSCKPIPEKLFPDAIRENYFSANKFIFGLSENQVYNLDIKTKQL</sequence>
<accession>A0A151QSS4</accession>
<dbReference type="PANTHER" id="PTHR46444">
    <property type="entry name" value="DCD (DEVELOPMENT AND CELL DEATH) DOMAIN PROTEIN-RELATED"/>
    <property type="match status" value="1"/>
</dbReference>
<organism evidence="2 3">
    <name type="scientific">Cajanus cajan</name>
    <name type="common">Pigeon pea</name>
    <name type="synonym">Cajanus indicus</name>
    <dbReference type="NCBI Taxonomy" id="3821"/>
    <lineage>
        <taxon>Eukaryota</taxon>
        <taxon>Viridiplantae</taxon>
        <taxon>Streptophyta</taxon>
        <taxon>Embryophyta</taxon>
        <taxon>Tracheophyta</taxon>
        <taxon>Spermatophyta</taxon>
        <taxon>Magnoliopsida</taxon>
        <taxon>eudicotyledons</taxon>
        <taxon>Gunneridae</taxon>
        <taxon>Pentapetalae</taxon>
        <taxon>rosids</taxon>
        <taxon>fabids</taxon>
        <taxon>Fabales</taxon>
        <taxon>Fabaceae</taxon>
        <taxon>Papilionoideae</taxon>
        <taxon>50 kb inversion clade</taxon>
        <taxon>NPAAA clade</taxon>
        <taxon>indigoferoid/millettioid clade</taxon>
        <taxon>Phaseoleae</taxon>
        <taxon>Cajanus</taxon>
    </lineage>
</organism>
<dbReference type="PANTHER" id="PTHR46444:SF9">
    <property type="entry name" value="DCD (DEVELOPMENT AND CELL DEATH) DOMAIN PROTEIN"/>
    <property type="match status" value="1"/>
</dbReference>
<dbReference type="Pfam" id="PF10539">
    <property type="entry name" value="Dev_Cell_Death"/>
    <property type="match status" value="2"/>
</dbReference>
<evidence type="ECO:0000313" key="3">
    <source>
        <dbReference type="Proteomes" id="UP000075243"/>
    </source>
</evidence>
<gene>
    <name evidence="2" type="ORF">KK1_045775</name>
</gene>
<dbReference type="STRING" id="3821.A0A151QSS4"/>
<dbReference type="InterPro" id="IPR013989">
    <property type="entry name" value="Dev_and_cell_death_domain"/>
</dbReference>
<dbReference type="PROSITE" id="PS51222">
    <property type="entry name" value="DCD"/>
    <property type="match status" value="1"/>
</dbReference>
<dbReference type="Gramene" id="C.cajan_42105.t">
    <property type="protein sequence ID" value="C.cajan_42105.t"/>
    <property type="gene ID" value="C.cajan_42105"/>
</dbReference>
<protein>
    <recommendedName>
        <fullName evidence="1">DCD domain-containing protein</fullName>
    </recommendedName>
</protein>